<dbReference type="Pfam" id="PF03816">
    <property type="entry name" value="LytR_cpsA_psr"/>
    <property type="match status" value="1"/>
</dbReference>
<reference evidence="4" key="1">
    <citation type="submission" date="2023-03" db="EMBL/GenBank/DDBJ databases">
        <title>Andean soil-derived lignocellulolytic bacterial consortium as a source of novel taxa and putative plastic-active enzymes.</title>
        <authorList>
            <person name="Diaz-Garcia L."/>
            <person name="Chuvochina M."/>
            <person name="Feuerriegel G."/>
            <person name="Bunk B."/>
            <person name="Sproer C."/>
            <person name="Streit W.R."/>
            <person name="Rodriguez L.M."/>
            <person name="Overmann J."/>
            <person name="Jimenez D.J."/>
        </authorList>
    </citation>
    <scope>NUCLEOTIDE SEQUENCE</scope>
    <source>
        <strain evidence="4">MAG 2441</strain>
    </source>
</reference>
<protein>
    <submittedName>
        <fullName evidence="4">LCP family protein</fullName>
    </submittedName>
</protein>
<accession>A0AA95EZJ0</accession>
<dbReference type="PANTHER" id="PTHR33392">
    <property type="entry name" value="POLYISOPRENYL-TEICHOIC ACID--PEPTIDOGLYCAN TEICHOIC ACID TRANSFERASE TAGU"/>
    <property type="match status" value="1"/>
</dbReference>
<feature type="domain" description="Cell envelope-related transcriptional attenuator" evidence="3">
    <location>
        <begin position="107"/>
        <end position="250"/>
    </location>
</feature>
<evidence type="ECO:0000256" key="1">
    <source>
        <dbReference type="ARBA" id="ARBA00006068"/>
    </source>
</evidence>
<dbReference type="Gene3D" id="3.40.630.190">
    <property type="entry name" value="LCP protein"/>
    <property type="match status" value="1"/>
</dbReference>
<name>A0AA95EZJ0_9BACL</name>
<keyword evidence="2" id="KW-0812">Transmembrane</keyword>
<dbReference type="NCBIfam" id="TIGR00350">
    <property type="entry name" value="lytR_cpsA_psr"/>
    <property type="match status" value="1"/>
</dbReference>
<dbReference type="InterPro" id="IPR004474">
    <property type="entry name" value="LytR_CpsA_psr"/>
</dbReference>
<evidence type="ECO:0000259" key="3">
    <source>
        <dbReference type="Pfam" id="PF03816"/>
    </source>
</evidence>
<evidence type="ECO:0000313" key="4">
    <source>
        <dbReference type="EMBL" id="WEK54912.1"/>
    </source>
</evidence>
<proteinExistence type="inferred from homology"/>
<dbReference type="AlphaFoldDB" id="A0AA95EZJ0"/>
<evidence type="ECO:0000313" key="5">
    <source>
        <dbReference type="Proteomes" id="UP001178662"/>
    </source>
</evidence>
<keyword evidence="5" id="KW-1185">Reference proteome</keyword>
<dbReference type="EMBL" id="CP119317">
    <property type="protein sequence ID" value="WEK54912.1"/>
    <property type="molecule type" value="Genomic_DNA"/>
</dbReference>
<evidence type="ECO:0000256" key="2">
    <source>
        <dbReference type="SAM" id="Phobius"/>
    </source>
</evidence>
<organism evidence="4 5">
    <name type="scientific">Candidatus Cohnella colombiensis</name>
    <dbReference type="NCBI Taxonomy" id="3121368"/>
    <lineage>
        <taxon>Bacteria</taxon>
        <taxon>Bacillati</taxon>
        <taxon>Bacillota</taxon>
        <taxon>Bacilli</taxon>
        <taxon>Bacillales</taxon>
        <taxon>Paenibacillaceae</taxon>
        <taxon>Cohnella</taxon>
    </lineage>
</organism>
<dbReference type="Proteomes" id="UP001178662">
    <property type="component" value="Chromosome"/>
</dbReference>
<dbReference type="InterPro" id="IPR050922">
    <property type="entry name" value="LytR/CpsA/Psr_CW_biosynth"/>
</dbReference>
<comment type="similarity">
    <text evidence="1">Belongs to the LytR/CpsA/Psr (LCP) family.</text>
</comment>
<feature type="transmembrane region" description="Helical" evidence="2">
    <location>
        <begin position="9"/>
        <end position="30"/>
    </location>
</feature>
<dbReference type="PANTHER" id="PTHR33392:SF6">
    <property type="entry name" value="POLYISOPRENYL-TEICHOIC ACID--PEPTIDOGLYCAN TEICHOIC ACID TRANSFERASE TAGU"/>
    <property type="match status" value="1"/>
</dbReference>
<keyword evidence="2" id="KW-0472">Membrane</keyword>
<sequence>MRNRRMWKITLYSVSIFLIIVLVAGGYTWYTLKRTLDAIYEPLPPRDWNQPLFEQDPSVDDNETEAIASTSLTDQLLSKLRQPDLNNQDPFCMLLLGVDEREGDRGRSDTMILLSVQPAKQSVTALSIPRDTRMLIPDKEVYDKINHAYAFGGTSLSVSAVERLFGIPIAYYMKTNMEGLVDIIDTLGGVDVNNEWAFTHDGVTFPQGEQHLEGADALKFVRMRKLDSTGDLGRIKRQRQVLSSAVEKAASFRNIGKLPSILSQLSKDVRTNLSTNDLYEIATEYKSAIKHVETLTLQGSNQMIDGIYYYAVKQEERKHIQELLLDQLQVT</sequence>
<keyword evidence="2" id="KW-1133">Transmembrane helix</keyword>
<gene>
    <name evidence="4" type="ORF">P0Y55_02180</name>
</gene>